<dbReference type="PANTHER" id="PTHR33529:SF6">
    <property type="entry name" value="YJGP_YJGQ FAMILY PERMEASE"/>
    <property type="match status" value="1"/>
</dbReference>
<evidence type="ECO:0000256" key="5">
    <source>
        <dbReference type="ARBA" id="ARBA00023136"/>
    </source>
</evidence>
<dbReference type="OrthoDB" id="8477889at2"/>
<feature type="transmembrane region" description="Helical" evidence="6">
    <location>
        <begin position="49"/>
        <end position="77"/>
    </location>
</feature>
<evidence type="ECO:0000256" key="1">
    <source>
        <dbReference type="ARBA" id="ARBA00004651"/>
    </source>
</evidence>
<feature type="transmembrane region" description="Helical" evidence="6">
    <location>
        <begin position="279"/>
        <end position="298"/>
    </location>
</feature>
<accession>A0A371B2M1</accession>
<dbReference type="InterPro" id="IPR030922">
    <property type="entry name" value="LptF"/>
</dbReference>
<keyword evidence="8" id="KW-1185">Reference proteome</keyword>
<proteinExistence type="predicted"/>
<feature type="transmembrane region" description="Helical" evidence="6">
    <location>
        <begin position="98"/>
        <end position="122"/>
    </location>
</feature>
<dbReference type="AlphaFoldDB" id="A0A371B2M1"/>
<feature type="transmembrane region" description="Helical" evidence="6">
    <location>
        <begin position="336"/>
        <end position="356"/>
    </location>
</feature>
<dbReference type="GO" id="GO:0015920">
    <property type="term" value="P:lipopolysaccharide transport"/>
    <property type="evidence" value="ECO:0007669"/>
    <property type="project" value="TreeGrafter"/>
</dbReference>
<name>A0A371B2M1_9BRAD</name>
<evidence type="ECO:0000256" key="6">
    <source>
        <dbReference type="SAM" id="Phobius"/>
    </source>
</evidence>
<dbReference type="InterPro" id="IPR005495">
    <property type="entry name" value="LptG/LptF_permease"/>
</dbReference>
<dbReference type="RefSeq" id="WP_115517959.1">
    <property type="nucleotide sequence ID" value="NZ_QRGO01000002.1"/>
</dbReference>
<comment type="subcellular location">
    <subcellularLocation>
        <location evidence="1">Cell membrane</location>
        <topology evidence="1">Multi-pass membrane protein</topology>
    </subcellularLocation>
</comment>
<dbReference type="Proteomes" id="UP000263993">
    <property type="component" value="Unassembled WGS sequence"/>
</dbReference>
<reference evidence="8" key="1">
    <citation type="submission" date="2018-08" db="EMBL/GenBank/DDBJ databases">
        <authorList>
            <person name="Kim S.-J."/>
            <person name="Jung G.-Y."/>
        </authorList>
    </citation>
    <scope>NUCLEOTIDE SEQUENCE [LARGE SCALE GENOMIC DNA]</scope>
    <source>
        <strain evidence="8">GY_H</strain>
    </source>
</reference>
<keyword evidence="2" id="KW-1003">Cell membrane</keyword>
<keyword evidence="3 6" id="KW-0812">Transmembrane</keyword>
<keyword evidence="5 6" id="KW-0472">Membrane</keyword>
<dbReference type="EMBL" id="QRGO01000002">
    <property type="protein sequence ID" value="RDV01836.1"/>
    <property type="molecule type" value="Genomic_DNA"/>
</dbReference>
<protein>
    <submittedName>
        <fullName evidence="7">LPS export ABC transporter permease LptF</fullName>
    </submittedName>
</protein>
<sequence length="389" mass="43321">MGSISRYIFRTTFGAFALVLISLTAVIWVTQALRDIDIMTSQGQTILVFVGITGLIIPLLVLVIAPIALLIAVAHNLNKLSTDSEIIVMNAAGMSPWFLFRAFMSVTLVVSILVMAISAYFAPKGLRMLRDWLTEVRANVVSTIVQPGRFTPIEANVTIHIRERRQNGQLVGIFLDDRRNPNERMTVIAERGELVDNDNGTFLVLQDGIVQRQETRKPEPAMVVFDRYAFDLSQFSGGPQAVTYSIRERYLWQLLFPDPKDKYYVEQPGQFRAELHDRLVAPLYPIAFVIIAFAYLGPPRTTRQSRNMSMLGAIGGVALLRLIGFASTVLGANAPFMLVLQYIALAFAIGGGLFVIHRGLIIEPPAFLNRWIETATARILRLTQRVAAS</sequence>
<keyword evidence="4 6" id="KW-1133">Transmembrane helix</keyword>
<feature type="transmembrane region" description="Helical" evidence="6">
    <location>
        <begin position="7"/>
        <end position="29"/>
    </location>
</feature>
<dbReference type="NCBIfam" id="TIGR04407">
    <property type="entry name" value="LptF_YjgP"/>
    <property type="match status" value="1"/>
</dbReference>
<evidence type="ECO:0000256" key="4">
    <source>
        <dbReference type="ARBA" id="ARBA00022989"/>
    </source>
</evidence>
<organism evidence="7 8">
    <name type="scientific">Undibacter mobilis</name>
    <dbReference type="NCBI Taxonomy" id="2292256"/>
    <lineage>
        <taxon>Bacteria</taxon>
        <taxon>Pseudomonadati</taxon>
        <taxon>Pseudomonadota</taxon>
        <taxon>Alphaproteobacteria</taxon>
        <taxon>Hyphomicrobiales</taxon>
        <taxon>Nitrobacteraceae</taxon>
        <taxon>Undibacter</taxon>
    </lineage>
</organism>
<dbReference type="Pfam" id="PF03739">
    <property type="entry name" value="LptF_LptG"/>
    <property type="match status" value="1"/>
</dbReference>
<dbReference type="GO" id="GO:0043190">
    <property type="term" value="C:ATP-binding cassette (ABC) transporter complex"/>
    <property type="evidence" value="ECO:0007669"/>
    <property type="project" value="InterPro"/>
</dbReference>
<dbReference type="GO" id="GO:0055085">
    <property type="term" value="P:transmembrane transport"/>
    <property type="evidence" value="ECO:0007669"/>
    <property type="project" value="InterPro"/>
</dbReference>
<gene>
    <name evidence="7" type="primary">lptF</name>
    <name evidence="7" type="ORF">DXH78_14495</name>
</gene>
<feature type="transmembrane region" description="Helical" evidence="6">
    <location>
        <begin position="310"/>
        <end position="330"/>
    </location>
</feature>
<evidence type="ECO:0000256" key="3">
    <source>
        <dbReference type="ARBA" id="ARBA00022692"/>
    </source>
</evidence>
<evidence type="ECO:0000256" key="2">
    <source>
        <dbReference type="ARBA" id="ARBA00022475"/>
    </source>
</evidence>
<comment type="caution">
    <text evidence="7">The sequence shown here is derived from an EMBL/GenBank/DDBJ whole genome shotgun (WGS) entry which is preliminary data.</text>
</comment>
<evidence type="ECO:0000313" key="8">
    <source>
        <dbReference type="Proteomes" id="UP000263993"/>
    </source>
</evidence>
<evidence type="ECO:0000313" key="7">
    <source>
        <dbReference type="EMBL" id="RDV01836.1"/>
    </source>
</evidence>
<dbReference type="PANTHER" id="PTHR33529">
    <property type="entry name" value="SLR0882 PROTEIN-RELATED"/>
    <property type="match status" value="1"/>
</dbReference>